<dbReference type="AlphaFoldDB" id="A0A1C0ASR4"/>
<keyword evidence="3 6" id="KW-0812">Transmembrane</keyword>
<sequence length="231" mass="23053">MLRPATPQTSGLLLLVVAGVAWGTSGTLGTLLNRASGLGFLPVAGYRILIGGLLLLAAAGFTGRVRLPRHRSGRRRVLAMAACAAFAAISLLGARPERDYDDATGSGLAFLLGGAVVLGVALATGERVTIDPAPGAVALVVALGLIPSAVAYLAYLRGLRTQSSTTGVMVALLEPLTGAALAFLVLGERLGPTGLVGAVLLLAAVVLASLRPGVPAHAGERLSRAAGSAPG</sequence>
<keyword evidence="9" id="KW-1185">Reference proteome</keyword>
<comment type="similarity">
    <text evidence="2">Belongs to the EamA transporter family.</text>
</comment>
<keyword evidence="5 6" id="KW-0472">Membrane</keyword>
<keyword evidence="4 6" id="KW-1133">Transmembrane helix</keyword>
<gene>
    <name evidence="8" type="ORF">BCR15_10885</name>
</gene>
<dbReference type="RefSeq" id="WP_068749412.1">
    <property type="nucleotide sequence ID" value="NZ_MBQD01000001.1"/>
</dbReference>
<feature type="transmembrane region" description="Helical" evidence="6">
    <location>
        <begin position="136"/>
        <end position="155"/>
    </location>
</feature>
<dbReference type="InterPro" id="IPR000620">
    <property type="entry name" value="EamA_dom"/>
</dbReference>
<feature type="transmembrane region" description="Helical" evidence="6">
    <location>
        <begin position="167"/>
        <end position="186"/>
    </location>
</feature>
<evidence type="ECO:0000256" key="6">
    <source>
        <dbReference type="SAM" id="Phobius"/>
    </source>
</evidence>
<feature type="transmembrane region" description="Helical" evidence="6">
    <location>
        <begin position="193"/>
        <end position="210"/>
    </location>
</feature>
<protein>
    <recommendedName>
        <fullName evidence="7">EamA domain-containing protein</fullName>
    </recommendedName>
</protein>
<name>A0A1C0ASR4_9ACTN</name>
<dbReference type="InterPro" id="IPR050638">
    <property type="entry name" value="AA-Vitamin_Transporters"/>
</dbReference>
<proteinExistence type="inferred from homology"/>
<evidence type="ECO:0000256" key="2">
    <source>
        <dbReference type="ARBA" id="ARBA00007362"/>
    </source>
</evidence>
<organism evidence="8 9">
    <name type="scientific">Tessaracoccus lapidicaptus</name>
    <dbReference type="NCBI Taxonomy" id="1427523"/>
    <lineage>
        <taxon>Bacteria</taxon>
        <taxon>Bacillati</taxon>
        <taxon>Actinomycetota</taxon>
        <taxon>Actinomycetes</taxon>
        <taxon>Propionibacteriales</taxon>
        <taxon>Propionibacteriaceae</taxon>
        <taxon>Tessaracoccus</taxon>
    </lineage>
</organism>
<dbReference type="EMBL" id="MBQD01000001">
    <property type="protein sequence ID" value="OCL37205.1"/>
    <property type="molecule type" value="Genomic_DNA"/>
</dbReference>
<evidence type="ECO:0000259" key="7">
    <source>
        <dbReference type="Pfam" id="PF00892"/>
    </source>
</evidence>
<reference evidence="9" key="1">
    <citation type="submission" date="2016-07" db="EMBL/GenBank/DDBJ databases">
        <authorList>
            <person name="Florea S."/>
            <person name="Webb J.S."/>
            <person name="Jaromczyk J."/>
            <person name="Schardl C.L."/>
        </authorList>
    </citation>
    <scope>NUCLEOTIDE SEQUENCE [LARGE SCALE GENOMIC DNA]</scope>
    <source>
        <strain evidence="9">IPBSL-7</strain>
    </source>
</reference>
<dbReference type="SUPFAM" id="SSF103481">
    <property type="entry name" value="Multidrug resistance efflux transporter EmrE"/>
    <property type="match status" value="1"/>
</dbReference>
<dbReference type="PANTHER" id="PTHR32322">
    <property type="entry name" value="INNER MEMBRANE TRANSPORTER"/>
    <property type="match status" value="1"/>
</dbReference>
<feature type="transmembrane region" description="Helical" evidence="6">
    <location>
        <begin position="77"/>
        <end position="94"/>
    </location>
</feature>
<evidence type="ECO:0000313" key="9">
    <source>
        <dbReference type="Proteomes" id="UP000093501"/>
    </source>
</evidence>
<dbReference type="GO" id="GO:0016020">
    <property type="term" value="C:membrane"/>
    <property type="evidence" value="ECO:0007669"/>
    <property type="project" value="UniProtKB-SubCell"/>
</dbReference>
<evidence type="ECO:0000256" key="5">
    <source>
        <dbReference type="ARBA" id="ARBA00023136"/>
    </source>
</evidence>
<comment type="subcellular location">
    <subcellularLocation>
        <location evidence="1">Membrane</location>
        <topology evidence="1">Multi-pass membrane protein</topology>
    </subcellularLocation>
</comment>
<dbReference type="InterPro" id="IPR037185">
    <property type="entry name" value="EmrE-like"/>
</dbReference>
<evidence type="ECO:0000256" key="1">
    <source>
        <dbReference type="ARBA" id="ARBA00004141"/>
    </source>
</evidence>
<dbReference type="Pfam" id="PF00892">
    <property type="entry name" value="EamA"/>
    <property type="match status" value="1"/>
</dbReference>
<feature type="transmembrane region" description="Helical" evidence="6">
    <location>
        <begin position="106"/>
        <end position="124"/>
    </location>
</feature>
<feature type="transmembrane region" description="Helical" evidence="6">
    <location>
        <begin position="12"/>
        <end position="32"/>
    </location>
</feature>
<feature type="transmembrane region" description="Helical" evidence="6">
    <location>
        <begin position="44"/>
        <end position="65"/>
    </location>
</feature>
<accession>A0A1C0ASR4</accession>
<dbReference type="PANTHER" id="PTHR32322:SF2">
    <property type="entry name" value="EAMA DOMAIN-CONTAINING PROTEIN"/>
    <property type="match status" value="1"/>
</dbReference>
<comment type="caution">
    <text evidence="8">The sequence shown here is derived from an EMBL/GenBank/DDBJ whole genome shotgun (WGS) entry which is preliminary data.</text>
</comment>
<dbReference type="Proteomes" id="UP000093501">
    <property type="component" value="Unassembled WGS sequence"/>
</dbReference>
<feature type="domain" description="EamA" evidence="7">
    <location>
        <begin position="77"/>
        <end position="209"/>
    </location>
</feature>
<evidence type="ECO:0000256" key="3">
    <source>
        <dbReference type="ARBA" id="ARBA00022692"/>
    </source>
</evidence>
<evidence type="ECO:0000256" key="4">
    <source>
        <dbReference type="ARBA" id="ARBA00022989"/>
    </source>
</evidence>
<evidence type="ECO:0000313" key="8">
    <source>
        <dbReference type="EMBL" id="OCL37205.1"/>
    </source>
</evidence>